<evidence type="ECO:0000313" key="2">
    <source>
        <dbReference type="EMBL" id="ATC62817.1"/>
    </source>
</evidence>
<dbReference type="AlphaFoldDB" id="A0A290Q3E9"/>
<evidence type="ECO:0008006" key="4">
    <source>
        <dbReference type="Google" id="ProtNLM"/>
    </source>
</evidence>
<gene>
    <name evidence="2" type="ORF">CMV30_01915</name>
</gene>
<organism evidence="2 3">
    <name type="scientific">Nibricoccus aquaticus</name>
    <dbReference type="NCBI Taxonomy" id="2576891"/>
    <lineage>
        <taxon>Bacteria</taxon>
        <taxon>Pseudomonadati</taxon>
        <taxon>Verrucomicrobiota</taxon>
        <taxon>Opitutia</taxon>
        <taxon>Opitutales</taxon>
        <taxon>Opitutaceae</taxon>
        <taxon>Nibricoccus</taxon>
    </lineage>
</organism>
<feature type="chain" id="PRO_5013126765" description="Lipoprotein" evidence="1">
    <location>
        <begin position="25"/>
        <end position="154"/>
    </location>
</feature>
<dbReference type="RefSeq" id="WP_096054452.1">
    <property type="nucleotide sequence ID" value="NZ_CP023344.1"/>
</dbReference>
<accession>A0A290Q3E9</accession>
<proteinExistence type="predicted"/>
<evidence type="ECO:0000313" key="3">
    <source>
        <dbReference type="Proteomes" id="UP000217265"/>
    </source>
</evidence>
<name>A0A290Q3E9_9BACT</name>
<reference evidence="2 3" key="1">
    <citation type="submission" date="2017-09" db="EMBL/GenBank/DDBJ databases">
        <title>Complete genome sequence of Verrucomicrobial strain HZ-65, isolated from freshwater.</title>
        <authorList>
            <person name="Choi A."/>
        </authorList>
    </citation>
    <scope>NUCLEOTIDE SEQUENCE [LARGE SCALE GENOMIC DNA]</scope>
    <source>
        <strain evidence="2 3">HZ-65</strain>
    </source>
</reference>
<dbReference type="EMBL" id="CP023344">
    <property type="protein sequence ID" value="ATC62817.1"/>
    <property type="molecule type" value="Genomic_DNA"/>
</dbReference>
<dbReference type="KEGG" id="vbh:CMV30_01915"/>
<keyword evidence="3" id="KW-1185">Reference proteome</keyword>
<evidence type="ECO:0000256" key="1">
    <source>
        <dbReference type="SAM" id="SignalP"/>
    </source>
</evidence>
<keyword evidence="1" id="KW-0732">Signal</keyword>
<feature type="signal peptide" evidence="1">
    <location>
        <begin position="1"/>
        <end position="24"/>
    </location>
</feature>
<protein>
    <recommendedName>
        <fullName evidence="4">Lipoprotein</fullName>
    </recommendedName>
</protein>
<sequence length="154" mass="16596">MKLVLPLLALALLAGCITPQVTQSAGKLVTPATAVGRNPSWTPTAEEIAAIEKDIAVLLANPDQRVFGLGQTLPPHPFSEYIARFTAAGPLDNKFIMGLAAIPSTVPRDEFLAASTSDAHAVEISKAPQNFQFIYNLKQKHLVEIRFNKQPAQP</sequence>
<dbReference type="PROSITE" id="PS51257">
    <property type="entry name" value="PROKAR_LIPOPROTEIN"/>
    <property type="match status" value="1"/>
</dbReference>
<dbReference type="Proteomes" id="UP000217265">
    <property type="component" value="Chromosome"/>
</dbReference>